<evidence type="ECO:0000259" key="7">
    <source>
        <dbReference type="PROSITE" id="PS51352"/>
    </source>
</evidence>
<dbReference type="AlphaFoldDB" id="A0A1S7LHJ9"/>
<feature type="chain" id="PRO_5013091461" evidence="6">
    <location>
        <begin position="24"/>
        <end position="216"/>
    </location>
</feature>
<evidence type="ECO:0000256" key="6">
    <source>
        <dbReference type="SAM" id="SignalP"/>
    </source>
</evidence>
<dbReference type="InterPro" id="IPR013766">
    <property type="entry name" value="Thioredoxin_domain"/>
</dbReference>
<evidence type="ECO:0000256" key="5">
    <source>
        <dbReference type="ARBA" id="ARBA00023284"/>
    </source>
</evidence>
<keyword evidence="5" id="KW-0676">Redox-active center</keyword>
<comment type="similarity">
    <text evidence="1">Belongs to the thioredoxin family. DsbA subfamily.</text>
</comment>
<protein>
    <submittedName>
        <fullName evidence="8">Putative dsbA-like thioredoxin domain protein</fullName>
    </submittedName>
</protein>
<dbReference type="PANTHER" id="PTHR13887:SF14">
    <property type="entry name" value="DISULFIDE BOND FORMATION PROTEIN D"/>
    <property type="match status" value="1"/>
</dbReference>
<dbReference type="InterPro" id="IPR036249">
    <property type="entry name" value="Thioredoxin-like_sf"/>
</dbReference>
<feature type="domain" description="Thioredoxin" evidence="7">
    <location>
        <begin position="23"/>
        <end position="176"/>
    </location>
</feature>
<name>A0A1S7LHJ9_MAGMO</name>
<proteinExistence type="inferred from homology"/>
<sequence length="216" mass="24076">MNQKAIFFITAAALLVLFFVAGAVVQQQQGAQKSAAMDEKQQLLMRSGAPTKGPKDAKVTIVEFLDPACETCRDFYGLVKKLMNQYPGKVNLVVRYAPFHTGSDQVVAMLEAANKQGKFWPALELLFKAQHRWVYKHQSQPMRAYPLLTTLDLDKERFAADMNSPEVQKIVQKELQDAQALGVRATPEFFVNGTPMPSFGYKQLSKLVADAVADAY</sequence>
<dbReference type="PROSITE" id="PS51352">
    <property type="entry name" value="THIOREDOXIN_2"/>
    <property type="match status" value="1"/>
</dbReference>
<accession>A0A1S7LHJ9</accession>
<keyword evidence="4" id="KW-1015">Disulfide bond</keyword>
<gene>
    <name evidence="8" type="ORF">MAGMO_2268</name>
</gene>
<reference evidence="8" key="1">
    <citation type="submission" date="2015-04" db="EMBL/GenBank/DDBJ databases">
        <authorList>
            <person name="Syromyatnikov M.Y."/>
            <person name="Popov V.N."/>
        </authorList>
    </citation>
    <scope>NUCLEOTIDE SEQUENCE</scope>
    <source>
        <strain evidence="8">MO-1</strain>
    </source>
</reference>
<dbReference type="Pfam" id="PF13462">
    <property type="entry name" value="Thioredoxin_4"/>
    <property type="match status" value="1"/>
</dbReference>
<organism evidence="8">
    <name type="scientific">Magnetococcus massalia (strain MO-1)</name>
    <dbReference type="NCBI Taxonomy" id="451514"/>
    <lineage>
        <taxon>Bacteria</taxon>
        <taxon>Pseudomonadati</taxon>
        <taxon>Pseudomonadota</taxon>
        <taxon>Magnetococcia</taxon>
        <taxon>Magnetococcales</taxon>
        <taxon>Magnetococcaceae</taxon>
        <taxon>Magnetococcus</taxon>
    </lineage>
</organism>
<dbReference type="InterPro" id="IPR012336">
    <property type="entry name" value="Thioredoxin-like_fold"/>
</dbReference>
<keyword evidence="2 6" id="KW-0732">Signal</keyword>
<dbReference type="PANTHER" id="PTHR13887">
    <property type="entry name" value="GLUTATHIONE S-TRANSFERASE KAPPA"/>
    <property type="match status" value="1"/>
</dbReference>
<evidence type="ECO:0000313" key="8">
    <source>
        <dbReference type="EMBL" id="CRH06430.1"/>
    </source>
</evidence>
<keyword evidence="3" id="KW-0560">Oxidoreductase</keyword>
<evidence type="ECO:0000256" key="2">
    <source>
        <dbReference type="ARBA" id="ARBA00022729"/>
    </source>
</evidence>
<dbReference type="EMBL" id="LO017727">
    <property type="protein sequence ID" value="CRH06430.1"/>
    <property type="molecule type" value="Genomic_DNA"/>
</dbReference>
<dbReference type="Gene3D" id="3.40.30.10">
    <property type="entry name" value="Glutaredoxin"/>
    <property type="match status" value="1"/>
</dbReference>
<dbReference type="GO" id="GO:0016491">
    <property type="term" value="F:oxidoreductase activity"/>
    <property type="evidence" value="ECO:0007669"/>
    <property type="project" value="UniProtKB-KW"/>
</dbReference>
<evidence type="ECO:0000256" key="4">
    <source>
        <dbReference type="ARBA" id="ARBA00023157"/>
    </source>
</evidence>
<feature type="signal peptide" evidence="6">
    <location>
        <begin position="1"/>
        <end position="23"/>
    </location>
</feature>
<dbReference type="SUPFAM" id="SSF52833">
    <property type="entry name" value="Thioredoxin-like"/>
    <property type="match status" value="1"/>
</dbReference>
<evidence type="ECO:0000256" key="3">
    <source>
        <dbReference type="ARBA" id="ARBA00023002"/>
    </source>
</evidence>
<evidence type="ECO:0000256" key="1">
    <source>
        <dbReference type="ARBA" id="ARBA00005791"/>
    </source>
</evidence>